<keyword evidence="11 16" id="KW-1133">Transmembrane helix</keyword>
<evidence type="ECO:0000256" key="9">
    <source>
        <dbReference type="ARBA" id="ARBA00022801"/>
    </source>
</evidence>
<feature type="binding site" evidence="15">
    <location>
        <position position="307"/>
    </location>
    <ligand>
        <name>Mg(2+)</name>
        <dbReference type="ChEBI" id="CHEBI:18420"/>
        <label>1</label>
        <note>catalytic</note>
    </ligand>
</feature>
<evidence type="ECO:0000256" key="2">
    <source>
        <dbReference type="ARBA" id="ARBA00001946"/>
    </source>
</evidence>
<organism evidence="17 18">
    <name type="scientific">Caenorhabditis nigoni</name>
    <dbReference type="NCBI Taxonomy" id="1611254"/>
    <lineage>
        <taxon>Eukaryota</taxon>
        <taxon>Metazoa</taxon>
        <taxon>Ecdysozoa</taxon>
        <taxon>Nematoda</taxon>
        <taxon>Chromadorea</taxon>
        <taxon>Rhabditida</taxon>
        <taxon>Rhabditina</taxon>
        <taxon>Rhabditomorpha</taxon>
        <taxon>Rhabditoidea</taxon>
        <taxon>Rhabditidae</taxon>
        <taxon>Peloderinae</taxon>
        <taxon>Caenorhabditis</taxon>
    </lineage>
</organism>
<dbReference type="OrthoDB" id="74460at2759"/>
<dbReference type="InterPro" id="IPR020550">
    <property type="entry name" value="Inositol_monophosphatase_CS"/>
</dbReference>
<proteinExistence type="inferred from homology"/>
<evidence type="ECO:0000256" key="14">
    <source>
        <dbReference type="ARBA" id="ARBA00042949"/>
    </source>
</evidence>
<dbReference type="GO" id="GO:0046872">
    <property type="term" value="F:metal ion binding"/>
    <property type="evidence" value="ECO:0007669"/>
    <property type="project" value="UniProtKB-KW"/>
</dbReference>
<keyword evidence="7 16" id="KW-0812">Transmembrane</keyword>
<feature type="binding site" evidence="15">
    <location>
        <position position="182"/>
    </location>
    <ligand>
        <name>Mg(2+)</name>
        <dbReference type="ChEBI" id="CHEBI:18420"/>
        <label>1</label>
        <note>catalytic</note>
    </ligand>
</feature>
<evidence type="ECO:0000256" key="16">
    <source>
        <dbReference type="SAM" id="Phobius"/>
    </source>
</evidence>
<sequence>MKIDYQPINSEDTKMQVKIHPKNTFTIIMVLGFLYLAYLIFFESGDGMPEIDVDLKDVISYAVLAIEMGGHAVMKVHEEKCFLRHEKFEFAPLNAAAKGLTDEGKEELLTRADLISNHLILDILQRFPQLKIVSEEKASEFSDREVEPYRSDNYAVWQSVKEILDKIPSRRLQLSDVRVFVDPLDATQEFTEGLTEYVTVMACIVVDAEPIFGAIYRPFFNETIFGLQGFGVVTSDGKKISPVDEGKTDKKVVVSRSHAGKVKEIVEKVYGDKMTIEAAGGSGYKTLRLVNGTAELYLHTTAIKKWDTCAGDAILRTMGGAMLDLEGSPLRYFTQDPILNKKGLLGTVRNPYTYFRKFQGVQLLYEWKYVRQLFRSRRVSDVKECVVILSTWMSRCNEHTPVAISCSHVLLQAVYADLLAEEMPDSEKYMAIENLRSKHGYAIVR</sequence>
<reference evidence="18" key="1">
    <citation type="submission" date="2017-10" db="EMBL/GenBank/DDBJ databases">
        <title>Rapid genome shrinkage in a self-fertile nematode reveals novel sperm competition proteins.</title>
        <authorList>
            <person name="Yin D."/>
            <person name="Schwarz E.M."/>
            <person name="Thomas C.G."/>
            <person name="Felde R.L."/>
            <person name="Korf I.F."/>
            <person name="Cutter A.D."/>
            <person name="Schartner C.M."/>
            <person name="Ralston E.J."/>
            <person name="Meyer B.J."/>
            <person name="Haag E.S."/>
        </authorList>
    </citation>
    <scope>NUCLEOTIDE SEQUENCE [LARGE SCALE GENOMIC DNA]</scope>
    <source>
        <strain evidence="18">JU1422</strain>
    </source>
</reference>
<protein>
    <recommendedName>
        <fullName evidence="6">inositol-phosphate phosphatase</fullName>
        <ecNumber evidence="6">3.1.3.25</ecNumber>
    </recommendedName>
    <alternativeName>
        <fullName evidence="14">Inositol-1(or 4)-monophosphatase 3</fullName>
    </alternativeName>
    <alternativeName>
        <fullName evidence="13">Myo-inositol monophosphatase A3</fullName>
    </alternativeName>
</protein>
<accession>A0A2G5VNQ7</accession>
<feature type="binding site" evidence="15">
    <location>
        <position position="184"/>
    </location>
    <ligand>
        <name>Mg(2+)</name>
        <dbReference type="ChEBI" id="CHEBI:18420"/>
        <label>1</label>
        <note>catalytic</note>
    </ligand>
</feature>
<dbReference type="FunFam" id="3.40.190.80:FF:000075">
    <property type="entry name" value="Protein CBG13639"/>
    <property type="match status" value="1"/>
</dbReference>
<evidence type="ECO:0000256" key="13">
    <source>
        <dbReference type="ARBA" id="ARBA00042119"/>
    </source>
</evidence>
<dbReference type="InterPro" id="IPR007174">
    <property type="entry name" value="Las1"/>
</dbReference>
<evidence type="ECO:0000256" key="15">
    <source>
        <dbReference type="PIRSR" id="PIRSR600760-2"/>
    </source>
</evidence>
<dbReference type="GO" id="GO:0006364">
    <property type="term" value="P:rRNA processing"/>
    <property type="evidence" value="ECO:0007669"/>
    <property type="project" value="InterPro"/>
</dbReference>
<evidence type="ECO:0000256" key="3">
    <source>
        <dbReference type="ARBA" id="ARBA00004167"/>
    </source>
</evidence>
<evidence type="ECO:0000256" key="10">
    <source>
        <dbReference type="ARBA" id="ARBA00022842"/>
    </source>
</evidence>
<evidence type="ECO:0000313" key="18">
    <source>
        <dbReference type="Proteomes" id="UP000230233"/>
    </source>
</evidence>
<evidence type="ECO:0000256" key="6">
    <source>
        <dbReference type="ARBA" id="ARBA00013106"/>
    </source>
</evidence>
<evidence type="ECO:0000256" key="12">
    <source>
        <dbReference type="ARBA" id="ARBA00023136"/>
    </source>
</evidence>
<dbReference type="SUPFAM" id="SSF56655">
    <property type="entry name" value="Carbohydrate phosphatase"/>
    <property type="match status" value="1"/>
</dbReference>
<dbReference type="Pfam" id="PF00459">
    <property type="entry name" value="Inositol_P"/>
    <property type="match status" value="1"/>
</dbReference>
<feature type="transmembrane region" description="Helical" evidence="16">
    <location>
        <begin position="24"/>
        <end position="42"/>
    </location>
</feature>
<dbReference type="GO" id="GO:0090730">
    <property type="term" value="C:Las1 complex"/>
    <property type="evidence" value="ECO:0007669"/>
    <property type="project" value="InterPro"/>
</dbReference>
<feature type="binding site" evidence="15">
    <location>
        <position position="185"/>
    </location>
    <ligand>
        <name>Mg(2+)</name>
        <dbReference type="ChEBI" id="CHEBI:18420"/>
        <label>1</label>
        <note>catalytic</note>
    </ligand>
</feature>
<dbReference type="PROSITE" id="PS00630">
    <property type="entry name" value="IMP_2"/>
    <property type="match status" value="1"/>
</dbReference>
<dbReference type="GO" id="GO:0052834">
    <property type="term" value="F:inositol monophosphate phosphatase activity"/>
    <property type="evidence" value="ECO:0007669"/>
    <property type="project" value="UniProtKB-EC"/>
</dbReference>
<evidence type="ECO:0000313" key="17">
    <source>
        <dbReference type="EMBL" id="PIC53290.1"/>
    </source>
</evidence>
<dbReference type="STRING" id="1611254.A0A2G5VNQ7"/>
<name>A0A2G5VNQ7_9PELO</name>
<comment type="pathway">
    <text evidence="4">Polyol metabolism; myo-inositol biosynthesis; myo-inositol from D-glucose 6-phosphate: step 2/2.</text>
</comment>
<dbReference type="GO" id="GO:0004519">
    <property type="term" value="F:endonuclease activity"/>
    <property type="evidence" value="ECO:0007669"/>
    <property type="project" value="InterPro"/>
</dbReference>
<keyword evidence="9" id="KW-0378">Hydrolase</keyword>
<keyword evidence="8 15" id="KW-0479">Metal-binding</keyword>
<keyword evidence="12 16" id="KW-0472">Membrane</keyword>
<keyword evidence="18" id="KW-1185">Reference proteome</keyword>
<dbReference type="PANTHER" id="PTHR43028:SF4">
    <property type="entry name" value="INOSITOL MONOPHOSPHATASE 3"/>
    <property type="match status" value="1"/>
</dbReference>
<dbReference type="EC" id="3.1.3.25" evidence="6"/>
<evidence type="ECO:0000256" key="11">
    <source>
        <dbReference type="ARBA" id="ARBA00022989"/>
    </source>
</evidence>
<evidence type="ECO:0000256" key="1">
    <source>
        <dbReference type="ARBA" id="ARBA00001033"/>
    </source>
</evidence>
<dbReference type="CDD" id="cd01640">
    <property type="entry name" value="IPPase"/>
    <property type="match status" value="1"/>
</dbReference>
<dbReference type="InterPro" id="IPR000760">
    <property type="entry name" value="Inositol_monophosphatase-like"/>
</dbReference>
<dbReference type="Pfam" id="PF04031">
    <property type="entry name" value="Las1"/>
    <property type="match status" value="1"/>
</dbReference>
<comment type="subcellular location">
    <subcellularLocation>
        <location evidence="3">Membrane</location>
        <topology evidence="3">Single-pass membrane protein</topology>
    </subcellularLocation>
</comment>
<dbReference type="Gene3D" id="3.30.540.10">
    <property type="entry name" value="Fructose-1,6-Bisphosphatase, subunit A, domain 1"/>
    <property type="match status" value="1"/>
</dbReference>
<dbReference type="GO" id="GO:0012505">
    <property type="term" value="C:endomembrane system"/>
    <property type="evidence" value="ECO:0007669"/>
    <property type="project" value="TreeGrafter"/>
</dbReference>
<dbReference type="EMBL" id="PDUG01000001">
    <property type="protein sequence ID" value="PIC53290.1"/>
    <property type="molecule type" value="Genomic_DNA"/>
</dbReference>
<evidence type="ECO:0000256" key="7">
    <source>
        <dbReference type="ARBA" id="ARBA00022692"/>
    </source>
</evidence>
<comment type="caution">
    <text evidence="17">The sequence shown here is derived from an EMBL/GenBank/DDBJ whole genome shotgun (WGS) entry which is preliminary data.</text>
</comment>
<comment type="similarity">
    <text evidence="5">Belongs to the inositol monophosphatase superfamily.</text>
</comment>
<evidence type="ECO:0000256" key="4">
    <source>
        <dbReference type="ARBA" id="ARBA00005152"/>
    </source>
</evidence>
<evidence type="ECO:0000256" key="5">
    <source>
        <dbReference type="ARBA" id="ARBA00009759"/>
    </source>
</evidence>
<dbReference type="InterPro" id="IPR050725">
    <property type="entry name" value="CysQ/Inositol_MonoPase"/>
</dbReference>
<keyword evidence="10 15" id="KW-0460">Magnesium</keyword>
<feature type="binding site" evidence="15">
    <location>
        <position position="135"/>
    </location>
    <ligand>
        <name>Mg(2+)</name>
        <dbReference type="ChEBI" id="CHEBI:18420"/>
        <label>1</label>
        <note>catalytic</note>
    </ligand>
</feature>
<dbReference type="Gene3D" id="3.40.190.80">
    <property type="match status" value="1"/>
</dbReference>
<dbReference type="GO" id="GO:0046854">
    <property type="term" value="P:phosphatidylinositol phosphate biosynthetic process"/>
    <property type="evidence" value="ECO:0007669"/>
    <property type="project" value="InterPro"/>
</dbReference>
<dbReference type="FunFam" id="3.30.540.10:FF:000012">
    <property type="entry name" value="Blast:Putative inositol monophosphatase 3"/>
    <property type="match status" value="1"/>
</dbReference>
<dbReference type="PANTHER" id="PTHR43028">
    <property type="entry name" value="3'(2'),5'-BISPHOSPHATE NUCLEOTIDASE 1"/>
    <property type="match status" value="1"/>
</dbReference>
<comment type="cofactor">
    <cofactor evidence="2 15">
        <name>Mg(2+)</name>
        <dbReference type="ChEBI" id="CHEBI:18420"/>
    </cofactor>
</comment>
<comment type="catalytic activity">
    <reaction evidence="1">
        <text>a myo-inositol phosphate + H2O = myo-inositol + phosphate</text>
        <dbReference type="Rhea" id="RHEA:24056"/>
        <dbReference type="ChEBI" id="CHEBI:15377"/>
        <dbReference type="ChEBI" id="CHEBI:17268"/>
        <dbReference type="ChEBI" id="CHEBI:43474"/>
        <dbReference type="ChEBI" id="CHEBI:84139"/>
        <dbReference type="EC" id="3.1.3.25"/>
    </reaction>
</comment>
<dbReference type="GO" id="GO:0008254">
    <property type="term" value="F:3'-nucleotidase activity"/>
    <property type="evidence" value="ECO:0007669"/>
    <property type="project" value="TreeGrafter"/>
</dbReference>
<dbReference type="GO" id="GO:0016020">
    <property type="term" value="C:membrane"/>
    <property type="evidence" value="ECO:0007669"/>
    <property type="project" value="UniProtKB-SubCell"/>
</dbReference>
<gene>
    <name evidence="17" type="primary">Cni-Y6B3B.5</name>
    <name evidence="17" type="synonym">Cnig_chr_I.g3058</name>
    <name evidence="17" type="ORF">B9Z55_003058</name>
</gene>
<dbReference type="Proteomes" id="UP000230233">
    <property type="component" value="Chromosome I"/>
</dbReference>
<evidence type="ECO:0000256" key="8">
    <source>
        <dbReference type="ARBA" id="ARBA00022723"/>
    </source>
</evidence>
<dbReference type="AlphaFoldDB" id="A0A2G5VNQ7"/>